<dbReference type="Pfam" id="PF08240">
    <property type="entry name" value="ADH_N"/>
    <property type="match status" value="1"/>
</dbReference>
<proteinExistence type="predicted"/>
<reference evidence="2 3" key="1">
    <citation type="submission" date="2020-09" db="EMBL/GenBank/DDBJ databases">
        <title>Diversity and distribution of actinomycetes associated with coral in the coast of Hainan.</title>
        <authorList>
            <person name="Li F."/>
        </authorList>
    </citation>
    <scope>NUCLEOTIDE SEQUENCE [LARGE SCALE GENOMIC DNA]</scope>
    <source>
        <strain evidence="2 3">HNM0947</strain>
    </source>
</reference>
<dbReference type="InterPro" id="IPR020843">
    <property type="entry name" value="ER"/>
</dbReference>
<protein>
    <submittedName>
        <fullName evidence="2">Zinc-binding dehydrogenase</fullName>
    </submittedName>
</protein>
<keyword evidence="3" id="KW-1185">Reference proteome</keyword>
<dbReference type="Gene3D" id="3.90.180.10">
    <property type="entry name" value="Medium-chain alcohol dehydrogenases, catalytic domain"/>
    <property type="match status" value="1"/>
</dbReference>
<comment type="caution">
    <text evidence="2">The sequence shown here is derived from an EMBL/GenBank/DDBJ whole genome shotgun (WGS) entry which is preliminary data.</text>
</comment>
<dbReference type="SUPFAM" id="SSF50129">
    <property type="entry name" value="GroES-like"/>
    <property type="match status" value="1"/>
</dbReference>
<name>A0ABR9P6S2_9ACTN</name>
<evidence type="ECO:0000313" key="2">
    <source>
        <dbReference type="EMBL" id="MBE2999549.1"/>
    </source>
</evidence>
<dbReference type="Pfam" id="PF13602">
    <property type="entry name" value="ADH_zinc_N_2"/>
    <property type="match status" value="1"/>
</dbReference>
<dbReference type="InterPro" id="IPR050700">
    <property type="entry name" value="YIM1/Zinc_Alcohol_DH_Fams"/>
</dbReference>
<dbReference type="Gene3D" id="3.40.50.720">
    <property type="entry name" value="NAD(P)-binding Rossmann-like Domain"/>
    <property type="match status" value="1"/>
</dbReference>
<dbReference type="SUPFAM" id="SSF51735">
    <property type="entry name" value="NAD(P)-binding Rossmann-fold domains"/>
    <property type="match status" value="1"/>
</dbReference>
<sequence length="302" mass="31480">MKAIVMDRFGSPEVLGEGEVQDAPAPGPGQVRVRVVAAAVNPVDNQVRSGSKGEDLGVPLPMVLGWDLAGEVESVGADVPFDVGDAVVGMSAQPATGVGTWSQWVTLDHRLLAPAPVSVPLRDAAALPLAALSSYQPLSRLDLPRGARLLVTGGVGAVGGFAVQIARRRGWRAAVLVREGDQAEARSLGAAEVYTQVPEEGGFDAVFETAGVAGAIRAVRRGGRFVTVVPTAVPEPERGVEPEVSFVDQDGASLRVLADWVDRQDLTVRVAQAVPFARAAEAVRRFEAGGVRGKVLLLPPAQ</sequence>
<evidence type="ECO:0000259" key="1">
    <source>
        <dbReference type="SMART" id="SM00829"/>
    </source>
</evidence>
<feature type="domain" description="Enoyl reductase (ER)" evidence="1">
    <location>
        <begin position="10"/>
        <end position="297"/>
    </location>
</feature>
<dbReference type="PANTHER" id="PTHR11695:SF294">
    <property type="entry name" value="RETICULON-4-INTERACTING PROTEIN 1, MITOCHONDRIAL"/>
    <property type="match status" value="1"/>
</dbReference>
<dbReference type="PANTHER" id="PTHR11695">
    <property type="entry name" value="ALCOHOL DEHYDROGENASE RELATED"/>
    <property type="match status" value="1"/>
</dbReference>
<organism evidence="2 3">
    <name type="scientific">Nocardiopsis coralli</name>
    <dbReference type="NCBI Taxonomy" id="2772213"/>
    <lineage>
        <taxon>Bacteria</taxon>
        <taxon>Bacillati</taxon>
        <taxon>Actinomycetota</taxon>
        <taxon>Actinomycetes</taxon>
        <taxon>Streptosporangiales</taxon>
        <taxon>Nocardiopsidaceae</taxon>
        <taxon>Nocardiopsis</taxon>
    </lineage>
</organism>
<dbReference type="InterPro" id="IPR036291">
    <property type="entry name" value="NAD(P)-bd_dom_sf"/>
</dbReference>
<gene>
    <name evidence="2" type="ORF">IDM40_12650</name>
</gene>
<dbReference type="EMBL" id="JADBGI010000009">
    <property type="protein sequence ID" value="MBE2999549.1"/>
    <property type="molecule type" value="Genomic_DNA"/>
</dbReference>
<dbReference type="SMART" id="SM00829">
    <property type="entry name" value="PKS_ER"/>
    <property type="match status" value="1"/>
</dbReference>
<dbReference type="RefSeq" id="WP_193122166.1">
    <property type="nucleotide sequence ID" value="NZ_JADBGI010000009.1"/>
</dbReference>
<dbReference type="Proteomes" id="UP000806528">
    <property type="component" value="Unassembled WGS sequence"/>
</dbReference>
<dbReference type="InterPro" id="IPR011032">
    <property type="entry name" value="GroES-like_sf"/>
</dbReference>
<accession>A0ABR9P6S2</accession>
<evidence type="ECO:0000313" key="3">
    <source>
        <dbReference type="Proteomes" id="UP000806528"/>
    </source>
</evidence>
<dbReference type="InterPro" id="IPR013154">
    <property type="entry name" value="ADH-like_N"/>
</dbReference>